<evidence type="ECO:0000313" key="6">
    <source>
        <dbReference type="Proteomes" id="UP000009022"/>
    </source>
</evidence>
<evidence type="ECO:0000313" key="5">
    <source>
        <dbReference type="EMBL" id="EDV19859.1"/>
    </source>
</evidence>
<dbReference type="FunFam" id="3.40.50.720:FF:000336">
    <property type="entry name" value="Aldehyde reductase"/>
    <property type="match status" value="1"/>
</dbReference>
<dbReference type="OMA" id="ICTEDDW"/>
<evidence type="ECO:0000259" key="4">
    <source>
        <dbReference type="Pfam" id="PF01073"/>
    </source>
</evidence>
<evidence type="ECO:0000256" key="3">
    <source>
        <dbReference type="SAM" id="SignalP"/>
    </source>
</evidence>
<gene>
    <name evidence="5" type="ORF">TRIADDRAFT_61628</name>
</gene>
<dbReference type="InterPro" id="IPR050425">
    <property type="entry name" value="NAD(P)_dehydrat-like"/>
</dbReference>
<dbReference type="SUPFAM" id="SSF51735">
    <property type="entry name" value="NAD(P)-binding Rossmann-fold domains"/>
    <property type="match status" value="1"/>
</dbReference>
<dbReference type="OrthoDB" id="2735536at2759"/>
<feature type="chain" id="PRO_5002797590" description="3-beta hydroxysteroid dehydrogenase/isomerase domain-containing protein" evidence="3">
    <location>
        <begin position="19"/>
        <end position="396"/>
    </location>
</feature>
<sequence>MCLCLNTCVLATNGCTVAVMICTPTSKSCPKLRVLIIVFGDQILYLIKSSSNLSEASGYRVRGSVRSLTNEKKVKPLKELCPNAKFPLQLIEADLLVEETWHAAVQDCKYVMHVASPLPLGKPRNEEEELIKPAVNGTLNVLKACAKAGCVKRVVMTSTVGAIIGGMNGENGRVYNEKDWADIETTEPYCKSKTLAEKAAWEFIENCSDNEKFEFCTINPCVTVGPVLHNTPFLSMQTALKLFDGSMPVLPNFNFPLCDVRDVAAAHLKAMIVPEAVGQRHIIYNSNMWYKDISLLYVREFGPYGYKFPTMVAPKFVLWLASLFDPTLKLIIPFLNITTIFDNTRMKEVLNVPPRDISQAIIDLGYSLIERDVVKKTTGYTGPPACSKPDDNPTSL</sequence>
<dbReference type="PANTHER" id="PTHR10366">
    <property type="entry name" value="NAD DEPENDENT EPIMERASE/DEHYDRATASE"/>
    <property type="match status" value="1"/>
</dbReference>
<dbReference type="InterPro" id="IPR036291">
    <property type="entry name" value="NAD(P)-bd_dom_sf"/>
</dbReference>
<evidence type="ECO:0000256" key="2">
    <source>
        <dbReference type="RuleBase" id="RU004475"/>
    </source>
</evidence>
<dbReference type="Pfam" id="PF01073">
    <property type="entry name" value="3Beta_HSD"/>
    <property type="match status" value="1"/>
</dbReference>
<dbReference type="GO" id="GO:0016616">
    <property type="term" value="F:oxidoreductase activity, acting on the CH-OH group of donors, NAD or NADP as acceptor"/>
    <property type="evidence" value="ECO:0000318"/>
    <property type="project" value="GO_Central"/>
</dbReference>
<dbReference type="EMBL" id="DS985265">
    <property type="protein sequence ID" value="EDV19859.1"/>
    <property type="molecule type" value="Genomic_DNA"/>
</dbReference>
<dbReference type="Proteomes" id="UP000009022">
    <property type="component" value="Unassembled WGS sequence"/>
</dbReference>
<protein>
    <recommendedName>
        <fullName evidence="4">3-beta hydroxysteroid dehydrogenase/isomerase domain-containing protein</fullName>
    </recommendedName>
</protein>
<dbReference type="eggNOG" id="KOG1502">
    <property type="taxonomic scope" value="Eukaryota"/>
</dbReference>
<feature type="signal peptide" evidence="3">
    <location>
        <begin position="1"/>
        <end position="18"/>
    </location>
</feature>
<keyword evidence="3" id="KW-0732">Signal</keyword>
<dbReference type="Gene3D" id="3.40.50.720">
    <property type="entry name" value="NAD(P)-binding Rossmann-like Domain"/>
    <property type="match status" value="1"/>
</dbReference>
<reference evidence="5 6" key="1">
    <citation type="journal article" date="2008" name="Nature">
        <title>The Trichoplax genome and the nature of placozoans.</title>
        <authorList>
            <person name="Srivastava M."/>
            <person name="Begovic E."/>
            <person name="Chapman J."/>
            <person name="Putnam N.H."/>
            <person name="Hellsten U."/>
            <person name="Kawashima T."/>
            <person name="Kuo A."/>
            <person name="Mitros T."/>
            <person name="Salamov A."/>
            <person name="Carpenter M.L."/>
            <person name="Signorovitch A.Y."/>
            <person name="Moreno M.A."/>
            <person name="Kamm K."/>
            <person name="Grimwood J."/>
            <person name="Schmutz J."/>
            <person name="Shapiro H."/>
            <person name="Grigoriev I.V."/>
            <person name="Buss L.W."/>
            <person name="Schierwater B."/>
            <person name="Dellaporta S.L."/>
            <person name="Rokhsar D.S."/>
        </authorList>
    </citation>
    <scope>NUCLEOTIDE SEQUENCE [LARGE SCALE GENOMIC DNA]</scope>
    <source>
        <strain evidence="5 6">Grell-BS-1999</strain>
    </source>
</reference>
<accession>B3SBI4</accession>
<keyword evidence="1 2" id="KW-0560">Oxidoreductase</keyword>
<dbReference type="RefSeq" id="XP_002117601.1">
    <property type="nucleotide sequence ID" value="XM_002117565.1"/>
</dbReference>
<proteinExistence type="inferred from homology"/>
<dbReference type="STRING" id="10228.B3SBI4"/>
<dbReference type="InterPro" id="IPR002225">
    <property type="entry name" value="3Beta_OHSteriod_DH/Estase"/>
</dbReference>
<name>B3SBI4_TRIAD</name>
<evidence type="ECO:0000256" key="1">
    <source>
        <dbReference type="ARBA" id="ARBA00023002"/>
    </source>
</evidence>
<feature type="domain" description="3-beta hydroxysteroid dehydrogenase/isomerase" evidence="4">
    <location>
        <begin position="90"/>
        <end position="229"/>
    </location>
</feature>
<organism evidence="5 6">
    <name type="scientific">Trichoplax adhaerens</name>
    <name type="common">Trichoplax reptans</name>
    <dbReference type="NCBI Taxonomy" id="10228"/>
    <lineage>
        <taxon>Eukaryota</taxon>
        <taxon>Metazoa</taxon>
        <taxon>Placozoa</taxon>
        <taxon>Uniplacotomia</taxon>
        <taxon>Trichoplacea</taxon>
        <taxon>Trichoplacidae</taxon>
        <taxon>Trichoplax</taxon>
    </lineage>
</organism>
<dbReference type="KEGG" id="tad:TRIADDRAFT_61628"/>
<keyword evidence="6" id="KW-1185">Reference proteome</keyword>
<dbReference type="CDD" id="cd05227">
    <property type="entry name" value="AR_SDR_e"/>
    <property type="match status" value="1"/>
</dbReference>
<dbReference type="CTD" id="6758814"/>
<dbReference type="InParanoid" id="B3SBI4"/>
<comment type="similarity">
    <text evidence="2">Belongs to the 3-beta-HSD family.</text>
</comment>
<dbReference type="GeneID" id="6758814"/>
<dbReference type="GO" id="GO:0006694">
    <property type="term" value="P:steroid biosynthetic process"/>
    <property type="evidence" value="ECO:0007669"/>
    <property type="project" value="InterPro"/>
</dbReference>
<dbReference type="PhylomeDB" id="B3SBI4"/>
<dbReference type="HOGENOM" id="CLU_007383_9_2_1"/>
<dbReference type="AlphaFoldDB" id="B3SBI4"/>
<dbReference type="PANTHER" id="PTHR10366:SF848">
    <property type="entry name" value="REDUCTASE_CINNAMOYL-COA REDUCTASE, PUTATIVE-RELATED"/>
    <property type="match status" value="1"/>
</dbReference>